<protein>
    <recommendedName>
        <fullName evidence="4">Parallel beta helix pectate lyase-like protein</fullName>
    </recommendedName>
</protein>
<gene>
    <name evidence="2" type="ORF">EV148_102491</name>
</gene>
<feature type="signal peptide" evidence="1">
    <location>
        <begin position="1"/>
        <end position="22"/>
    </location>
</feature>
<dbReference type="Proteomes" id="UP000294862">
    <property type="component" value="Unassembled WGS sequence"/>
</dbReference>
<proteinExistence type="predicted"/>
<sequence>MFRSARRFLSCLVFALPGLAHAYTACVGTADELDAAMSQATTSTDPSITIRIREGTYAAGGGNAFYLVLTHSNQAVSISGGWSGASCATHRLGAESGTVLVGTTALTALELNAGLSTSGNTINVTDLTLRNVQGIINVDIGACLDVVMNPGSTARLHRLRLDGCAGGSAAILNNAGGDLVLANSVVRGGFNSNAPVRSLNNNAVTRLAHLTITGNAGISTSQEATGLSIFAAANFPSQITLDDSIVWGGTGPEGIPDIATNGPGIVFTRVHYETRSFLNATITDNVPSHGNPGFLTPTHPRLRADSPLVDSGVATGIGGSNDVDGDARMQGAAVDVGAYETNPDRIHADGFDH</sequence>
<dbReference type="EMBL" id="SLWQ01000002">
    <property type="protein sequence ID" value="TCO42132.1"/>
    <property type="molecule type" value="Genomic_DNA"/>
</dbReference>
<evidence type="ECO:0000313" key="2">
    <source>
        <dbReference type="EMBL" id="TCO42132.1"/>
    </source>
</evidence>
<dbReference type="InterPro" id="IPR059226">
    <property type="entry name" value="Choice_anch_Q_dom"/>
</dbReference>
<feature type="chain" id="PRO_5020944174" description="Parallel beta helix pectate lyase-like protein" evidence="1">
    <location>
        <begin position="23"/>
        <end position="353"/>
    </location>
</feature>
<evidence type="ECO:0008006" key="4">
    <source>
        <dbReference type="Google" id="ProtNLM"/>
    </source>
</evidence>
<dbReference type="OrthoDB" id="5931607at2"/>
<dbReference type="SUPFAM" id="SSF51126">
    <property type="entry name" value="Pectin lyase-like"/>
    <property type="match status" value="1"/>
</dbReference>
<dbReference type="InterPro" id="IPR011050">
    <property type="entry name" value="Pectin_lyase_fold/virulence"/>
</dbReference>
<dbReference type="RefSeq" id="WP_131995308.1">
    <property type="nucleotide sequence ID" value="NZ_JACGXM010000011.1"/>
</dbReference>
<reference evidence="2 3" key="1">
    <citation type="journal article" date="2015" name="Stand. Genomic Sci.">
        <title>Genomic Encyclopedia of Bacterial and Archaeal Type Strains, Phase III: the genomes of soil and plant-associated and newly described type strains.</title>
        <authorList>
            <person name="Whitman W.B."/>
            <person name="Woyke T."/>
            <person name="Klenk H.P."/>
            <person name="Zhou Y."/>
            <person name="Lilburn T.G."/>
            <person name="Beck B.J."/>
            <person name="De Vos P."/>
            <person name="Vandamme P."/>
            <person name="Eisen J.A."/>
            <person name="Garrity G."/>
            <person name="Hugenholtz P."/>
            <person name="Kyrpides N.C."/>
        </authorList>
    </citation>
    <scope>NUCLEOTIDE SEQUENCE [LARGE SCALE GENOMIC DNA]</scope>
    <source>
        <strain evidence="2 3">A3</strain>
    </source>
</reference>
<name>A0A4R2ID94_9GAMM</name>
<organism evidence="2 3">
    <name type="scientific">Dokdonella fugitiva</name>
    <dbReference type="NCBI Taxonomy" id="328517"/>
    <lineage>
        <taxon>Bacteria</taxon>
        <taxon>Pseudomonadati</taxon>
        <taxon>Pseudomonadota</taxon>
        <taxon>Gammaproteobacteria</taxon>
        <taxon>Lysobacterales</taxon>
        <taxon>Rhodanobacteraceae</taxon>
        <taxon>Dokdonella</taxon>
    </lineage>
</organism>
<dbReference type="NCBIfam" id="NF041518">
    <property type="entry name" value="choice_anch_Q"/>
    <property type="match status" value="1"/>
</dbReference>
<comment type="caution">
    <text evidence="2">The sequence shown here is derived from an EMBL/GenBank/DDBJ whole genome shotgun (WGS) entry which is preliminary data.</text>
</comment>
<evidence type="ECO:0000313" key="3">
    <source>
        <dbReference type="Proteomes" id="UP000294862"/>
    </source>
</evidence>
<accession>A0A4R2ID94</accession>
<evidence type="ECO:0000256" key="1">
    <source>
        <dbReference type="SAM" id="SignalP"/>
    </source>
</evidence>
<keyword evidence="1" id="KW-0732">Signal</keyword>
<dbReference type="AlphaFoldDB" id="A0A4R2ID94"/>
<keyword evidence="3" id="KW-1185">Reference proteome</keyword>